<dbReference type="Pfam" id="PF13639">
    <property type="entry name" value="zf-RING_2"/>
    <property type="match status" value="1"/>
</dbReference>
<dbReference type="AlphaFoldDB" id="A0A6A3C689"/>
<feature type="domain" description="RING-type" evidence="7">
    <location>
        <begin position="57"/>
        <end position="98"/>
    </location>
</feature>
<dbReference type="PANTHER" id="PTHR15710">
    <property type="entry name" value="E3 UBIQUITIN-PROTEIN LIGASE PRAJA"/>
    <property type="match status" value="1"/>
</dbReference>
<dbReference type="EC" id="2.3.2.27" evidence="2"/>
<dbReference type="InterPro" id="IPR001841">
    <property type="entry name" value="Znf_RING"/>
</dbReference>
<evidence type="ECO:0000259" key="7">
    <source>
        <dbReference type="PROSITE" id="PS50089"/>
    </source>
</evidence>
<dbReference type="PROSITE" id="PS50089">
    <property type="entry name" value="ZF_RING_2"/>
    <property type="match status" value="1"/>
</dbReference>
<dbReference type="SMART" id="SM00184">
    <property type="entry name" value="RING"/>
    <property type="match status" value="1"/>
</dbReference>
<protein>
    <recommendedName>
        <fullName evidence="2">RING-type E3 ubiquitin transferase</fullName>
        <ecNumber evidence="2">2.3.2.27</ecNumber>
    </recommendedName>
</protein>
<dbReference type="EMBL" id="VEPZ02000459">
    <property type="protein sequence ID" value="KAE8724623.1"/>
    <property type="molecule type" value="Genomic_DNA"/>
</dbReference>
<evidence type="ECO:0000256" key="5">
    <source>
        <dbReference type="ARBA" id="ARBA00022833"/>
    </source>
</evidence>
<evidence type="ECO:0000256" key="1">
    <source>
        <dbReference type="ARBA" id="ARBA00000900"/>
    </source>
</evidence>
<comment type="catalytic activity">
    <reaction evidence="1">
        <text>S-ubiquitinyl-[E2 ubiquitin-conjugating enzyme]-L-cysteine + [acceptor protein]-L-lysine = [E2 ubiquitin-conjugating enzyme]-L-cysteine + N(6)-ubiquitinyl-[acceptor protein]-L-lysine.</text>
        <dbReference type="EC" id="2.3.2.27"/>
    </reaction>
</comment>
<evidence type="ECO:0000313" key="9">
    <source>
        <dbReference type="Proteomes" id="UP000436088"/>
    </source>
</evidence>
<keyword evidence="5" id="KW-0862">Zinc</keyword>
<keyword evidence="3" id="KW-0479">Metal-binding</keyword>
<proteinExistence type="predicted"/>
<organism evidence="8 9">
    <name type="scientific">Hibiscus syriacus</name>
    <name type="common">Rose of Sharon</name>
    <dbReference type="NCBI Taxonomy" id="106335"/>
    <lineage>
        <taxon>Eukaryota</taxon>
        <taxon>Viridiplantae</taxon>
        <taxon>Streptophyta</taxon>
        <taxon>Embryophyta</taxon>
        <taxon>Tracheophyta</taxon>
        <taxon>Spermatophyta</taxon>
        <taxon>Magnoliopsida</taxon>
        <taxon>eudicotyledons</taxon>
        <taxon>Gunneridae</taxon>
        <taxon>Pentapetalae</taxon>
        <taxon>rosids</taxon>
        <taxon>malvids</taxon>
        <taxon>Malvales</taxon>
        <taxon>Malvaceae</taxon>
        <taxon>Malvoideae</taxon>
        <taxon>Hibiscus</taxon>
    </lineage>
</organism>
<evidence type="ECO:0000256" key="4">
    <source>
        <dbReference type="ARBA" id="ARBA00022771"/>
    </source>
</evidence>
<dbReference type="InterPro" id="IPR013083">
    <property type="entry name" value="Znf_RING/FYVE/PHD"/>
</dbReference>
<dbReference type="SUPFAM" id="SSF57850">
    <property type="entry name" value="RING/U-box"/>
    <property type="match status" value="1"/>
</dbReference>
<dbReference type="GO" id="GO:0008270">
    <property type="term" value="F:zinc ion binding"/>
    <property type="evidence" value="ECO:0007669"/>
    <property type="project" value="UniProtKB-KW"/>
</dbReference>
<evidence type="ECO:0000256" key="2">
    <source>
        <dbReference type="ARBA" id="ARBA00012483"/>
    </source>
</evidence>
<evidence type="ECO:0000256" key="3">
    <source>
        <dbReference type="ARBA" id="ARBA00022723"/>
    </source>
</evidence>
<comment type="caution">
    <text evidence="8">The sequence shown here is derived from an EMBL/GenBank/DDBJ whole genome shotgun (WGS) entry which is preliminary data.</text>
</comment>
<accession>A0A6A3C689</accession>
<reference evidence="8" key="1">
    <citation type="submission" date="2019-09" db="EMBL/GenBank/DDBJ databases">
        <title>Draft genome information of white flower Hibiscus syriacus.</title>
        <authorList>
            <person name="Kim Y.-M."/>
        </authorList>
    </citation>
    <scope>NUCLEOTIDE SEQUENCE [LARGE SCALE GENOMIC DNA]</scope>
    <source>
        <strain evidence="8">YM2019G1</strain>
    </source>
</reference>
<dbReference type="Proteomes" id="UP000436088">
    <property type="component" value="Unassembled WGS sequence"/>
</dbReference>
<keyword evidence="9" id="KW-1185">Reference proteome</keyword>
<dbReference type="PANTHER" id="PTHR15710:SF59">
    <property type="entry name" value="E3 UBIQUITIN-PROTEIN LIGASE SDIR1-LIKE"/>
    <property type="match status" value="1"/>
</dbReference>
<sequence>MQSQSGSVIPTWDVRETTALVPANESSVKKMLKRVRVEEEDEYEGSRKKRRVKGEECVTCLEEIEVGSTASQMPCFHSFHDHCINEWLKESHYCPLCRFEMPT</sequence>
<dbReference type="GO" id="GO:0061630">
    <property type="term" value="F:ubiquitin protein ligase activity"/>
    <property type="evidence" value="ECO:0007669"/>
    <property type="project" value="UniProtKB-EC"/>
</dbReference>
<dbReference type="GO" id="GO:0016567">
    <property type="term" value="P:protein ubiquitination"/>
    <property type="evidence" value="ECO:0007669"/>
    <property type="project" value="TreeGrafter"/>
</dbReference>
<dbReference type="GO" id="GO:0005737">
    <property type="term" value="C:cytoplasm"/>
    <property type="evidence" value="ECO:0007669"/>
    <property type="project" value="TreeGrafter"/>
</dbReference>
<keyword evidence="4 6" id="KW-0863">Zinc-finger</keyword>
<name>A0A6A3C689_HIBSY</name>
<evidence type="ECO:0000256" key="6">
    <source>
        <dbReference type="PROSITE-ProRule" id="PRU00175"/>
    </source>
</evidence>
<gene>
    <name evidence="8" type="ORF">F3Y22_tig00010263pilonHSYRG00208</name>
</gene>
<dbReference type="Gene3D" id="3.30.40.10">
    <property type="entry name" value="Zinc/RING finger domain, C3HC4 (zinc finger)"/>
    <property type="match status" value="1"/>
</dbReference>
<evidence type="ECO:0000313" key="8">
    <source>
        <dbReference type="EMBL" id="KAE8724623.1"/>
    </source>
</evidence>